<reference evidence="1" key="2">
    <citation type="submission" date="2022-01" db="EMBL/GenBank/DDBJ databases">
        <authorList>
            <person name="Yamashiro T."/>
            <person name="Shiraishi A."/>
            <person name="Satake H."/>
            <person name="Nakayama K."/>
        </authorList>
    </citation>
    <scope>NUCLEOTIDE SEQUENCE</scope>
</reference>
<gene>
    <name evidence="1" type="ORF">Tco_0952969</name>
</gene>
<dbReference type="EMBL" id="BQNB010015797">
    <property type="protein sequence ID" value="GJT44254.1"/>
    <property type="molecule type" value="Genomic_DNA"/>
</dbReference>
<evidence type="ECO:0000313" key="2">
    <source>
        <dbReference type="Proteomes" id="UP001151760"/>
    </source>
</evidence>
<accession>A0ABQ5DZH5</accession>
<organism evidence="1 2">
    <name type="scientific">Tanacetum coccineum</name>
    <dbReference type="NCBI Taxonomy" id="301880"/>
    <lineage>
        <taxon>Eukaryota</taxon>
        <taxon>Viridiplantae</taxon>
        <taxon>Streptophyta</taxon>
        <taxon>Embryophyta</taxon>
        <taxon>Tracheophyta</taxon>
        <taxon>Spermatophyta</taxon>
        <taxon>Magnoliopsida</taxon>
        <taxon>eudicotyledons</taxon>
        <taxon>Gunneridae</taxon>
        <taxon>Pentapetalae</taxon>
        <taxon>asterids</taxon>
        <taxon>campanulids</taxon>
        <taxon>Asterales</taxon>
        <taxon>Asteraceae</taxon>
        <taxon>Asteroideae</taxon>
        <taxon>Anthemideae</taxon>
        <taxon>Anthemidinae</taxon>
        <taxon>Tanacetum</taxon>
    </lineage>
</organism>
<name>A0ABQ5DZH5_9ASTR</name>
<dbReference type="Proteomes" id="UP001151760">
    <property type="component" value="Unassembled WGS sequence"/>
</dbReference>
<evidence type="ECO:0000313" key="1">
    <source>
        <dbReference type="EMBL" id="GJT44254.1"/>
    </source>
</evidence>
<keyword evidence="2" id="KW-1185">Reference proteome</keyword>
<protein>
    <submittedName>
        <fullName evidence="1">Uncharacterized protein</fullName>
    </submittedName>
</protein>
<sequence length="201" mass="23018">MLYKVAVHQISDASPVNDETMLMLMKAMQNDMSKHMSEDDDEVVTSILQALKFKHVEKPNGGNSSSTFPCLRWKKFRGVIKRIISLLLEIYLNAYVYVYSRATRLSFGTIIRIKSGDSGGAIMSIRWDRVKPWAAIETIACKIRLERLIPYKTDQSILDEVVSEYQPPEHVGKGAEEYRWWLIFPQALSSGISMMLKVGRR</sequence>
<comment type="caution">
    <text evidence="1">The sequence shown here is derived from an EMBL/GenBank/DDBJ whole genome shotgun (WGS) entry which is preliminary data.</text>
</comment>
<reference evidence="1" key="1">
    <citation type="journal article" date="2022" name="Int. J. Mol. Sci.">
        <title>Draft Genome of Tanacetum Coccineum: Genomic Comparison of Closely Related Tanacetum-Family Plants.</title>
        <authorList>
            <person name="Yamashiro T."/>
            <person name="Shiraishi A."/>
            <person name="Nakayama K."/>
            <person name="Satake H."/>
        </authorList>
    </citation>
    <scope>NUCLEOTIDE SEQUENCE</scope>
</reference>
<proteinExistence type="predicted"/>